<keyword evidence="3" id="KW-1185">Reference proteome</keyword>
<gene>
    <name evidence="2" type="ORF">KQX54_020941</name>
</gene>
<accession>A0AAV7J609</accession>
<name>A0AAV7J609_COTGL</name>
<organism evidence="2 3">
    <name type="scientific">Cotesia glomerata</name>
    <name type="common">Lepidopteran parasitic wasp</name>
    <name type="synonym">Apanteles glomeratus</name>
    <dbReference type="NCBI Taxonomy" id="32391"/>
    <lineage>
        <taxon>Eukaryota</taxon>
        <taxon>Metazoa</taxon>
        <taxon>Ecdysozoa</taxon>
        <taxon>Arthropoda</taxon>
        <taxon>Hexapoda</taxon>
        <taxon>Insecta</taxon>
        <taxon>Pterygota</taxon>
        <taxon>Neoptera</taxon>
        <taxon>Endopterygota</taxon>
        <taxon>Hymenoptera</taxon>
        <taxon>Apocrita</taxon>
        <taxon>Ichneumonoidea</taxon>
        <taxon>Braconidae</taxon>
        <taxon>Microgastrinae</taxon>
        <taxon>Cotesia</taxon>
    </lineage>
</organism>
<comment type="caution">
    <text evidence="2">The sequence shown here is derived from an EMBL/GenBank/DDBJ whole genome shotgun (WGS) entry which is preliminary data.</text>
</comment>
<keyword evidence="1" id="KW-0812">Transmembrane</keyword>
<evidence type="ECO:0000313" key="3">
    <source>
        <dbReference type="Proteomes" id="UP000826195"/>
    </source>
</evidence>
<dbReference type="Proteomes" id="UP000826195">
    <property type="component" value="Unassembled WGS sequence"/>
</dbReference>
<evidence type="ECO:0000313" key="2">
    <source>
        <dbReference type="EMBL" id="KAH0568450.1"/>
    </source>
</evidence>
<evidence type="ECO:0000256" key="1">
    <source>
        <dbReference type="SAM" id="Phobius"/>
    </source>
</evidence>
<dbReference type="EMBL" id="JAHXZJ010000001">
    <property type="protein sequence ID" value="KAH0568450.1"/>
    <property type="molecule type" value="Genomic_DNA"/>
</dbReference>
<sequence>MTLSDSPKITIENVSDGKECSDFGTADSLPTREAITRWRYHLLPSVMRALFHLYLFLLLVLLKSDPLALGKSQRTEGLLQVPLLPLYRPFESRDKDGTQMVLLVLGFLPMHPRHPLSLYTIITTTILSSFPCLCISYIVCNCERVTPANLGGEKPSKE</sequence>
<feature type="transmembrane region" description="Helical" evidence="1">
    <location>
        <begin position="116"/>
        <end position="139"/>
    </location>
</feature>
<feature type="transmembrane region" description="Helical" evidence="1">
    <location>
        <begin position="42"/>
        <end position="62"/>
    </location>
</feature>
<proteinExistence type="predicted"/>
<protein>
    <submittedName>
        <fullName evidence="2">Uncharacterized protein</fullName>
    </submittedName>
</protein>
<reference evidence="2 3" key="1">
    <citation type="journal article" date="2021" name="J. Hered.">
        <title>A chromosome-level genome assembly of the parasitoid wasp, Cotesia glomerata (Hymenoptera: Braconidae).</title>
        <authorList>
            <person name="Pinto B.J."/>
            <person name="Weis J.J."/>
            <person name="Gamble T."/>
            <person name="Ode P.J."/>
            <person name="Paul R."/>
            <person name="Zaspel J.M."/>
        </authorList>
    </citation>
    <scope>NUCLEOTIDE SEQUENCE [LARGE SCALE GENOMIC DNA]</scope>
    <source>
        <strain evidence="2">CgM1</strain>
    </source>
</reference>
<dbReference type="AlphaFoldDB" id="A0AAV7J609"/>
<keyword evidence="1" id="KW-0472">Membrane</keyword>
<keyword evidence="1" id="KW-1133">Transmembrane helix</keyword>